<dbReference type="InterPro" id="IPR036291">
    <property type="entry name" value="NAD(P)-bd_dom_sf"/>
</dbReference>
<dbReference type="PRINTS" id="PR00081">
    <property type="entry name" value="GDHRDH"/>
</dbReference>
<dbReference type="GO" id="GO:0016491">
    <property type="term" value="F:oxidoreductase activity"/>
    <property type="evidence" value="ECO:0007669"/>
    <property type="project" value="UniProtKB-KW"/>
</dbReference>
<proteinExistence type="predicted"/>
<name>A0A371BGD0_9SPHN</name>
<sequence length="293" mass="30513">MTVPAHHIVPEPPALEKPPYPADIFAGRTVLVSGGGSGMGLAMAKAFAQGGAKVAVMGRSLERAEAGAEEIAALGAAVHAISADVRDPAAIAAAFDEAERVLGPVTLLANNAGANFPVLAENISANAWNAVTRIAIDGTFLCSTEMVRRCIARGDSGAIVNNSAQYIWTGFPGDAHSAAAKTAQATMTKAMARDWKTHNIRVNAVAAGFFPHASSTNGDAPDAIAPLQNMIPAGRTGRIREFGWLSAMTCTPLFGGMTGQVIVQDGGESLRRSLMMPDFVPPRERANGPWGWL</sequence>
<dbReference type="Gene3D" id="3.40.50.720">
    <property type="entry name" value="NAD(P)-binding Rossmann-like Domain"/>
    <property type="match status" value="1"/>
</dbReference>
<organism evidence="3 4">
    <name type="scientific">Sphingorhabdus pulchriflava</name>
    <dbReference type="NCBI Taxonomy" id="2292257"/>
    <lineage>
        <taxon>Bacteria</taxon>
        <taxon>Pseudomonadati</taxon>
        <taxon>Pseudomonadota</taxon>
        <taxon>Alphaproteobacteria</taxon>
        <taxon>Sphingomonadales</taxon>
        <taxon>Sphingomonadaceae</taxon>
        <taxon>Sphingorhabdus</taxon>
    </lineage>
</organism>
<accession>A0A371BGD0</accession>
<dbReference type="AlphaFoldDB" id="A0A371BGD0"/>
<keyword evidence="1" id="KW-0560">Oxidoreductase</keyword>
<dbReference type="Proteomes" id="UP000263833">
    <property type="component" value="Unassembled WGS sequence"/>
</dbReference>
<dbReference type="SMART" id="SM00822">
    <property type="entry name" value="PKS_KR"/>
    <property type="match status" value="1"/>
</dbReference>
<feature type="domain" description="Ketoreductase" evidence="2">
    <location>
        <begin position="28"/>
        <end position="224"/>
    </location>
</feature>
<dbReference type="PANTHER" id="PTHR43658">
    <property type="entry name" value="SHORT-CHAIN DEHYDROGENASE/REDUCTASE"/>
    <property type="match status" value="1"/>
</dbReference>
<dbReference type="Pfam" id="PF13561">
    <property type="entry name" value="adh_short_C2"/>
    <property type="match status" value="1"/>
</dbReference>
<evidence type="ECO:0000313" key="3">
    <source>
        <dbReference type="EMBL" id="RDV06578.1"/>
    </source>
</evidence>
<dbReference type="PANTHER" id="PTHR43658:SF8">
    <property type="entry name" value="17-BETA-HYDROXYSTEROID DEHYDROGENASE 14-RELATED"/>
    <property type="match status" value="1"/>
</dbReference>
<dbReference type="SUPFAM" id="SSF51735">
    <property type="entry name" value="NAD(P)-binding Rossmann-fold domains"/>
    <property type="match status" value="1"/>
</dbReference>
<evidence type="ECO:0000256" key="1">
    <source>
        <dbReference type="ARBA" id="ARBA00023002"/>
    </source>
</evidence>
<keyword evidence="4" id="KW-1185">Reference proteome</keyword>
<gene>
    <name evidence="3" type="ORF">DXH95_03930</name>
</gene>
<comment type="caution">
    <text evidence="3">The sequence shown here is derived from an EMBL/GenBank/DDBJ whole genome shotgun (WGS) entry which is preliminary data.</text>
</comment>
<evidence type="ECO:0000313" key="4">
    <source>
        <dbReference type="Proteomes" id="UP000263833"/>
    </source>
</evidence>
<dbReference type="RefSeq" id="WP_115548126.1">
    <property type="nucleotide sequence ID" value="NZ_QRGP01000001.1"/>
</dbReference>
<dbReference type="EMBL" id="QRGP01000001">
    <property type="protein sequence ID" value="RDV06578.1"/>
    <property type="molecule type" value="Genomic_DNA"/>
</dbReference>
<protein>
    <submittedName>
        <fullName evidence="3">SDR family NAD(P)-dependent oxidoreductase</fullName>
    </submittedName>
</protein>
<dbReference type="InterPro" id="IPR002347">
    <property type="entry name" value="SDR_fam"/>
</dbReference>
<evidence type="ECO:0000259" key="2">
    <source>
        <dbReference type="SMART" id="SM00822"/>
    </source>
</evidence>
<reference evidence="4" key="1">
    <citation type="submission" date="2018-08" db="EMBL/GenBank/DDBJ databases">
        <authorList>
            <person name="Kim S.-J."/>
            <person name="Jung G.-Y."/>
        </authorList>
    </citation>
    <scope>NUCLEOTIDE SEQUENCE [LARGE SCALE GENOMIC DNA]</scope>
    <source>
        <strain evidence="4">GY_G</strain>
    </source>
</reference>
<dbReference type="OrthoDB" id="286404at2"/>
<dbReference type="InterPro" id="IPR057326">
    <property type="entry name" value="KR_dom"/>
</dbReference>